<accession>A0A1B7MIY8</accession>
<dbReference type="InterPro" id="IPR036020">
    <property type="entry name" value="WW_dom_sf"/>
</dbReference>
<organism evidence="1 2">
    <name type="scientific">Rhizopogon vinicolor AM-OR11-026</name>
    <dbReference type="NCBI Taxonomy" id="1314800"/>
    <lineage>
        <taxon>Eukaryota</taxon>
        <taxon>Fungi</taxon>
        <taxon>Dikarya</taxon>
        <taxon>Basidiomycota</taxon>
        <taxon>Agaricomycotina</taxon>
        <taxon>Agaricomycetes</taxon>
        <taxon>Agaricomycetidae</taxon>
        <taxon>Boletales</taxon>
        <taxon>Suillineae</taxon>
        <taxon>Rhizopogonaceae</taxon>
        <taxon>Rhizopogon</taxon>
    </lineage>
</organism>
<dbReference type="OrthoDB" id="5356487at2759"/>
<dbReference type="Gene3D" id="2.20.70.10">
    <property type="match status" value="1"/>
</dbReference>
<reference evidence="1 2" key="1">
    <citation type="submission" date="2016-06" db="EMBL/GenBank/DDBJ databases">
        <title>Comparative genomics of the ectomycorrhizal sister species Rhizopogon vinicolor and Rhizopogon vesiculosus (Basidiomycota: Boletales) reveals a divergence of the mating type B locus.</title>
        <authorList>
            <consortium name="DOE Joint Genome Institute"/>
            <person name="Mujic A.B."/>
            <person name="Kuo A."/>
            <person name="Tritt A."/>
            <person name="Lipzen A."/>
            <person name="Chen C."/>
            <person name="Johnson J."/>
            <person name="Sharma A."/>
            <person name="Barry K."/>
            <person name="Grigoriev I.V."/>
            <person name="Spatafora J.W."/>
        </authorList>
    </citation>
    <scope>NUCLEOTIDE SEQUENCE [LARGE SCALE GENOMIC DNA]</scope>
    <source>
        <strain evidence="1 2">AM-OR11-026</strain>
    </source>
</reference>
<dbReference type="SUPFAM" id="SSF51045">
    <property type="entry name" value="WW domain"/>
    <property type="match status" value="1"/>
</dbReference>
<keyword evidence="2" id="KW-1185">Reference proteome</keyword>
<dbReference type="Proteomes" id="UP000092154">
    <property type="component" value="Unassembled WGS sequence"/>
</dbReference>
<gene>
    <name evidence="1" type="ORF">K503DRAFT_598047</name>
</gene>
<name>A0A1B7MIY8_9AGAM</name>
<evidence type="ECO:0008006" key="3">
    <source>
        <dbReference type="Google" id="ProtNLM"/>
    </source>
</evidence>
<protein>
    <recommendedName>
        <fullName evidence="3">WW domain-containing protein</fullName>
    </recommendedName>
</protein>
<sequence>MLRDEAEFGGSIKRGEVGRAVLLDSSTRITRLTNAISAVDPPPYGAQRHQDPLWKGGNEALPLQWHQFKMLHSGSAYYEQSNPYMISLNRPLPGVQLDGIDGPVDLVPGCEWRISPHGRSYFINHNTQTTS</sequence>
<proteinExistence type="predicted"/>
<dbReference type="AlphaFoldDB" id="A0A1B7MIY8"/>
<dbReference type="InParanoid" id="A0A1B7MIY8"/>
<dbReference type="CDD" id="cd00201">
    <property type="entry name" value="WW"/>
    <property type="match status" value="1"/>
</dbReference>
<dbReference type="EMBL" id="KV448973">
    <property type="protein sequence ID" value="OAX32565.1"/>
    <property type="molecule type" value="Genomic_DNA"/>
</dbReference>
<evidence type="ECO:0000313" key="2">
    <source>
        <dbReference type="Proteomes" id="UP000092154"/>
    </source>
</evidence>
<evidence type="ECO:0000313" key="1">
    <source>
        <dbReference type="EMBL" id="OAX32565.1"/>
    </source>
</evidence>
<dbReference type="InterPro" id="IPR001202">
    <property type="entry name" value="WW_dom"/>
</dbReference>